<dbReference type="RefSeq" id="WP_125578042.1">
    <property type="nucleotide sequence ID" value="NZ_JBHTOF010000098.1"/>
</dbReference>
<evidence type="ECO:0000259" key="4">
    <source>
        <dbReference type="Pfam" id="PF08501"/>
    </source>
</evidence>
<dbReference type="PANTHER" id="PTHR21089:SF1">
    <property type="entry name" value="BIFUNCTIONAL 3-DEHYDROQUINATE DEHYDRATASE_SHIKIMATE DEHYDROGENASE, CHLOROPLASTIC"/>
    <property type="match status" value="1"/>
</dbReference>
<name>A0ABW4DQ51_9LACO</name>
<evidence type="ECO:0000259" key="5">
    <source>
        <dbReference type="Pfam" id="PF18317"/>
    </source>
</evidence>
<keyword evidence="2 3" id="KW-0057">Aromatic amino acid biosynthesis</keyword>
<evidence type="ECO:0000313" key="7">
    <source>
        <dbReference type="Proteomes" id="UP001597244"/>
    </source>
</evidence>
<dbReference type="InterPro" id="IPR041121">
    <property type="entry name" value="SDH_C"/>
</dbReference>
<dbReference type="PANTHER" id="PTHR21089">
    <property type="entry name" value="SHIKIMATE DEHYDROGENASE"/>
    <property type="match status" value="1"/>
</dbReference>
<dbReference type="Pfam" id="PF08501">
    <property type="entry name" value="Shikimate_dh_N"/>
    <property type="match status" value="1"/>
</dbReference>
<evidence type="ECO:0000256" key="3">
    <source>
        <dbReference type="HAMAP-Rule" id="MF_00222"/>
    </source>
</evidence>
<dbReference type="InterPro" id="IPR046346">
    <property type="entry name" value="Aminoacid_DH-like_N_sf"/>
</dbReference>
<feature type="binding site" evidence="3">
    <location>
        <position position="234"/>
    </location>
    <ligand>
        <name>shikimate</name>
        <dbReference type="ChEBI" id="CHEBI:36208"/>
    </ligand>
</feature>
<dbReference type="SUPFAM" id="SSF53223">
    <property type="entry name" value="Aminoacid dehydrogenase-like, N-terminal domain"/>
    <property type="match status" value="1"/>
</dbReference>
<feature type="binding site" evidence="3">
    <location>
        <position position="94"/>
    </location>
    <ligand>
        <name>shikimate</name>
        <dbReference type="ChEBI" id="CHEBI:36208"/>
    </ligand>
</feature>
<comment type="subunit">
    <text evidence="3">Homodimer.</text>
</comment>
<sequence length="285" mass="31082">MSPKIKNNSKQQFALFAHPVQHSLSPQIHNYGFEVNRISAVYFVIDSQASGAEIRQQILDLPLAGCNLSLPLKETLLPYLDQISPTAQLIGAVNTVKNSAGHLFGDNTDGTGFVSDLQAQGVDLPRARVLLLGGGATARAILVALSHAGTLQVTVAQRAGYPHYQQIQQIMMQLADPNLHELDWSALTTLDFTNVDVVINATSIGFGQNKNATPLQRDQLKKLPSTTKVWDVIYEPRQTPLLQLSQQLGLETHNGLGMLVQQAAGSFKIWTAKTLPIKAIETFLK</sequence>
<keyword evidence="3" id="KW-0521">NADP</keyword>
<gene>
    <name evidence="3" type="primary">aroE</name>
    <name evidence="6" type="ORF">ACFQ4L_09010</name>
</gene>
<comment type="caution">
    <text evidence="3">Lacks conserved residue(s) required for the propagation of feature annotation.</text>
</comment>
<feature type="active site" description="Proton acceptor" evidence="3">
    <location>
        <position position="73"/>
    </location>
</feature>
<protein>
    <recommendedName>
        <fullName evidence="3">Shikimate dehydrogenase (NADP(+))</fullName>
        <shortName evidence="3">SDH</shortName>
        <ecNumber evidence="3">1.1.1.25</ecNumber>
    </recommendedName>
</protein>
<dbReference type="InterPro" id="IPR036291">
    <property type="entry name" value="NAD(P)-bd_dom_sf"/>
</dbReference>
<feature type="domain" description="SDH C-terminal" evidence="5">
    <location>
        <begin position="255"/>
        <end position="281"/>
    </location>
</feature>
<feature type="domain" description="Shikimate dehydrogenase substrate binding N-terminal" evidence="4">
    <location>
        <begin position="15"/>
        <end position="96"/>
    </location>
</feature>
<dbReference type="CDD" id="cd01065">
    <property type="entry name" value="NAD_bind_Shikimate_DH"/>
    <property type="match status" value="1"/>
</dbReference>
<reference evidence="7" key="1">
    <citation type="journal article" date="2019" name="Int. J. Syst. Evol. Microbiol.">
        <title>The Global Catalogue of Microorganisms (GCM) 10K type strain sequencing project: providing services to taxonomists for standard genome sequencing and annotation.</title>
        <authorList>
            <consortium name="The Broad Institute Genomics Platform"/>
            <consortium name="The Broad Institute Genome Sequencing Center for Infectious Disease"/>
            <person name="Wu L."/>
            <person name="Ma J."/>
        </authorList>
    </citation>
    <scope>NUCLEOTIDE SEQUENCE [LARGE SCALE GENOMIC DNA]</scope>
    <source>
        <strain evidence="7">CCM 8951</strain>
    </source>
</reference>
<organism evidence="6 7">
    <name type="scientific">Lapidilactobacillus mulanensis</name>
    <dbReference type="NCBI Taxonomy" id="2485999"/>
    <lineage>
        <taxon>Bacteria</taxon>
        <taxon>Bacillati</taxon>
        <taxon>Bacillota</taxon>
        <taxon>Bacilli</taxon>
        <taxon>Lactobacillales</taxon>
        <taxon>Lactobacillaceae</taxon>
        <taxon>Lapidilactobacillus</taxon>
    </lineage>
</organism>
<feature type="binding site" evidence="3">
    <location>
        <position position="255"/>
    </location>
    <ligand>
        <name>NADP(+)</name>
        <dbReference type="ChEBI" id="CHEBI:58349"/>
    </ligand>
</feature>
<dbReference type="InterPro" id="IPR013708">
    <property type="entry name" value="Shikimate_DH-bd_N"/>
</dbReference>
<evidence type="ECO:0000256" key="2">
    <source>
        <dbReference type="ARBA" id="ARBA00023141"/>
    </source>
</evidence>
<accession>A0ABW4DQ51</accession>
<dbReference type="Gene3D" id="3.40.50.720">
    <property type="entry name" value="NAD(P)-binding Rossmann-like Domain"/>
    <property type="match status" value="1"/>
</dbReference>
<dbReference type="HAMAP" id="MF_00222">
    <property type="entry name" value="Shikimate_DH_AroE"/>
    <property type="match status" value="1"/>
</dbReference>
<evidence type="ECO:0000313" key="6">
    <source>
        <dbReference type="EMBL" id="MFD1466199.1"/>
    </source>
</evidence>
<dbReference type="InterPro" id="IPR022893">
    <property type="entry name" value="Shikimate_DH_fam"/>
</dbReference>
<comment type="function">
    <text evidence="3">Involved in the biosynthesis of the chorismate, which leads to the biosynthesis of aromatic amino acids. Catalyzes the reversible NADPH linked reduction of 3-dehydroshikimate (DHSA) to yield shikimate (SA).</text>
</comment>
<keyword evidence="3" id="KW-0560">Oxidoreductase</keyword>
<comment type="caution">
    <text evidence="6">The sequence shown here is derived from an EMBL/GenBank/DDBJ whole genome shotgun (WGS) entry which is preliminary data.</text>
</comment>
<feature type="binding site" evidence="3">
    <location>
        <position position="232"/>
    </location>
    <ligand>
        <name>NADP(+)</name>
        <dbReference type="ChEBI" id="CHEBI:58349"/>
    </ligand>
</feature>
<feature type="binding site" evidence="3">
    <location>
        <position position="109"/>
    </location>
    <ligand>
        <name>shikimate</name>
        <dbReference type="ChEBI" id="CHEBI:36208"/>
    </ligand>
</feature>
<dbReference type="EC" id="1.1.1.25" evidence="3"/>
<comment type="similarity">
    <text evidence="3">Belongs to the shikimate dehydrogenase family.</text>
</comment>
<dbReference type="SUPFAM" id="SSF51735">
    <property type="entry name" value="NAD(P)-binding Rossmann-fold domains"/>
    <property type="match status" value="1"/>
</dbReference>
<dbReference type="Pfam" id="PF18317">
    <property type="entry name" value="SDH_C"/>
    <property type="match status" value="1"/>
</dbReference>
<feature type="binding site" evidence="3">
    <location>
        <begin position="23"/>
        <end position="25"/>
    </location>
    <ligand>
        <name>shikimate</name>
        <dbReference type="ChEBI" id="CHEBI:36208"/>
    </ligand>
</feature>
<feature type="binding site" evidence="3">
    <location>
        <position position="69"/>
    </location>
    <ligand>
        <name>shikimate</name>
        <dbReference type="ChEBI" id="CHEBI:36208"/>
    </ligand>
</feature>
<dbReference type="Gene3D" id="3.40.50.10860">
    <property type="entry name" value="Leucine Dehydrogenase, chain A, domain 1"/>
    <property type="match status" value="1"/>
</dbReference>
<keyword evidence="3" id="KW-0028">Amino-acid biosynthesis</keyword>
<keyword evidence="7" id="KW-1185">Reference proteome</keyword>
<proteinExistence type="inferred from homology"/>
<feature type="binding site" evidence="3">
    <location>
        <position position="262"/>
    </location>
    <ligand>
        <name>shikimate</name>
        <dbReference type="ChEBI" id="CHEBI:36208"/>
    </ligand>
</feature>
<comment type="catalytic activity">
    <reaction evidence="3">
        <text>shikimate + NADP(+) = 3-dehydroshikimate + NADPH + H(+)</text>
        <dbReference type="Rhea" id="RHEA:17737"/>
        <dbReference type="ChEBI" id="CHEBI:15378"/>
        <dbReference type="ChEBI" id="CHEBI:16630"/>
        <dbReference type="ChEBI" id="CHEBI:36208"/>
        <dbReference type="ChEBI" id="CHEBI:57783"/>
        <dbReference type="ChEBI" id="CHEBI:58349"/>
        <dbReference type="EC" id="1.1.1.25"/>
    </reaction>
</comment>
<comment type="pathway">
    <text evidence="1 3">Metabolic intermediate biosynthesis; chorismate biosynthesis; chorismate from D-erythrose 4-phosphate and phosphoenolpyruvate: step 4/7.</text>
</comment>
<dbReference type="EMBL" id="JBHTOF010000098">
    <property type="protein sequence ID" value="MFD1466199.1"/>
    <property type="molecule type" value="Genomic_DNA"/>
</dbReference>
<evidence type="ECO:0000256" key="1">
    <source>
        <dbReference type="ARBA" id="ARBA00004871"/>
    </source>
</evidence>
<dbReference type="Proteomes" id="UP001597244">
    <property type="component" value="Unassembled WGS sequence"/>
</dbReference>